<dbReference type="Pfam" id="PF05064">
    <property type="entry name" value="Nsp1_C"/>
    <property type="match status" value="1"/>
</dbReference>
<gene>
    <name evidence="3" type="ORF">ECRASSUSDP1_LOCUS1728</name>
</gene>
<feature type="compositionally biased region" description="Basic and acidic residues" evidence="1">
    <location>
        <begin position="374"/>
        <end position="387"/>
    </location>
</feature>
<feature type="compositionally biased region" description="Basic and acidic residues" evidence="1">
    <location>
        <begin position="1"/>
        <end position="10"/>
    </location>
</feature>
<protein>
    <recommendedName>
        <fullName evidence="2">Nucleoporin NSP1-like C-terminal domain-containing protein</fullName>
    </recommendedName>
</protein>
<dbReference type="EMBL" id="CAMPGE010001628">
    <property type="protein sequence ID" value="CAI2360425.1"/>
    <property type="molecule type" value="Genomic_DNA"/>
</dbReference>
<dbReference type="InterPro" id="IPR025574">
    <property type="entry name" value="Nucleoporin_FG_rpt"/>
</dbReference>
<sequence length="653" mass="69373">MSDPSDEKKGIFGTATSKPPGGGLFGNKPTESKGGLFGSDKASGGNLLSEASKPSDSTGGFALGAKKESTQKPGDSKGLFSGSTSSGTGLFGPKNDQPKSSGGLFGGINKEGQDNSKEAEKSKQPGSLFGGKTDDKGAKSSGGFFGSSSTPKDDKKPSTSPFESSTALKKDEKAPGGLFGGTTAKKDDKPGISLLSNKPSGGISLLPNSAPKPEGEKKPAGGLFGQISSKPTGGAFGGNTKPEEKKSTGPFGAKTTNPATTGGSTLFGKPTVSSKETTDKTDKPKPSLFGNDKQKEQSSKKETTTQPAFGKPAEDKKPGSSLFPSKPAEKDAGGMFGKKPQTEEAKGPSKELFQKLKSNDESSKPKFEGFGAKPAEDKKDSTEEKKTSPFGGASASKPSAFGSSKGKLPAFQPGAKKEEDKKEEQKTNPIAKSNNVELIKKATLDDAQKLGLDSSTLEDIFSNWYNKVEGQSKMFKEQAKVLKRDELLLYDNLATLETLNSYSERVIQDYGITLNTMQGLAAQQKTLMDSLEKIDGEIDEAIAKNQQGINTYNRFRGTHFSSDDEMNSKINYRQQMANKANDVNHSLDQIESTIKNIGEVVSNNHEKGSSEDEEEQQIGKVLNQAYDSLRWIQDTAVDLNYQIELLDSELAEL</sequence>
<feature type="region of interest" description="Disordered" evidence="1">
    <location>
        <begin position="1"/>
        <end position="433"/>
    </location>
</feature>
<proteinExistence type="predicted"/>
<dbReference type="InterPro" id="IPR007758">
    <property type="entry name" value="Nucleoporin_NSP1_C"/>
</dbReference>
<feature type="compositionally biased region" description="Polar residues" evidence="1">
    <location>
        <begin position="254"/>
        <end position="264"/>
    </location>
</feature>
<feature type="compositionally biased region" description="Basic and acidic residues" evidence="1">
    <location>
        <begin position="111"/>
        <end position="123"/>
    </location>
</feature>
<feature type="domain" description="Nucleoporin NSP1-like C-terminal" evidence="2">
    <location>
        <begin position="450"/>
        <end position="547"/>
    </location>
</feature>
<reference evidence="3" key="1">
    <citation type="submission" date="2023-07" db="EMBL/GenBank/DDBJ databases">
        <authorList>
            <consortium name="AG Swart"/>
            <person name="Singh M."/>
            <person name="Singh A."/>
            <person name="Seah K."/>
            <person name="Emmerich C."/>
        </authorList>
    </citation>
    <scope>NUCLEOTIDE SEQUENCE</scope>
    <source>
        <strain evidence="3">DP1</strain>
    </source>
</reference>
<dbReference type="Pfam" id="PF13634">
    <property type="entry name" value="Nucleoporin_FG"/>
    <property type="match status" value="3"/>
</dbReference>
<evidence type="ECO:0000256" key="1">
    <source>
        <dbReference type="SAM" id="MobiDB-lite"/>
    </source>
</evidence>
<organism evidence="3 4">
    <name type="scientific">Euplotes crassus</name>
    <dbReference type="NCBI Taxonomy" id="5936"/>
    <lineage>
        <taxon>Eukaryota</taxon>
        <taxon>Sar</taxon>
        <taxon>Alveolata</taxon>
        <taxon>Ciliophora</taxon>
        <taxon>Intramacronucleata</taxon>
        <taxon>Spirotrichea</taxon>
        <taxon>Hypotrichia</taxon>
        <taxon>Euplotida</taxon>
        <taxon>Euplotidae</taxon>
        <taxon>Moneuplotes</taxon>
    </lineage>
</organism>
<feature type="compositionally biased region" description="Basic and acidic residues" evidence="1">
    <location>
        <begin position="415"/>
        <end position="426"/>
    </location>
</feature>
<evidence type="ECO:0000313" key="4">
    <source>
        <dbReference type="Proteomes" id="UP001295684"/>
    </source>
</evidence>
<feature type="compositionally biased region" description="Basic and acidic residues" evidence="1">
    <location>
        <begin position="276"/>
        <end position="285"/>
    </location>
</feature>
<dbReference type="GO" id="GO:0005643">
    <property type="term" value="C:nuclear pore"/>
    <property type="evidence" value="ECO:0007669"/>
    <property type="project" value="UniProtKB-ARBA"/>
</dbReference>
<dbReference type="AlphaFoldDB" id="A0AAD1U2W6"/>
<evidence type="ECO:0000313" key="3">
    <source>
        <dbReference type="EMBL" id="CAI2360425.1"/>
    </source>
</evidence>
<dbReference type="Proteomes" id="UP001295684">
    <property type="component" value="Unassembled WGS sequence"/>
</dbReference>
<comment type="caution">
    <text evidence="3">The sequence shown here is derived from an EMBL/GenBank/DDBJ whole genome shotgun (WGS) entry which is preliminary data.</text>
</comment>
<feature type="compositionally biased region" description="Basic and acidic residues" evidence="1">
    <location>
        <begin position="292"/>
        <end position="303"/>
    </location>
</feature>
<keyword evidence="4" id="KW-1185">Reference proteome</keyword>
<feature type="compositionally biased region" description="Basic and acidic residues" evidence="1">
    <location>
        <begin position="340"/>
        <end position="367"/>
    </location>
</feature>
<accession>A0AAD1U2W6</accession>
<name>A0AAD1U2W6_EUPCR</name>
<evidence type="ECO:0000259" key="2">
    <source>
        <dbReference type="Pfam" id="PF05064"/>
    </source>
</evidence>
<feature type="compositionally biased region" description="Low complexity" evidence="1">
    <location>
        <begin position="78"/>
        <end position="92"/>
    </location>
</feature>